<name>A0A4C1TK72_EUMVA</name>
<dbReference type="OrthoDB" id="7457650at2759"/>
<accession>A0A4C1TK72</accession>
<protein>
    <submittedName>
        <fullName evidence="1">Uncharacterized protein</fullName>
    </submittedName>
</protein>
<dbReference type="Proteomes" id="UP000299102">
    <property type="component" value="Unassembled WGS sequence"/>
</dbReference>
<dbReference type="EMBL" id="BGZK01000067">
    <property type="protein sequence ID" value="GBP14903.1"/>
    <property type="molecule type" value="Genomic_DNA"/>
</dbReference>
<proteinExistence type="predicted"/>
<keyword evidence="2" id="KW-1185">Reference proteome</keyword>
<gene>
    <name evidence="1" type="ORF">EVAR_75479_1</name>
</gene>
<organism evidence="1 2">
    <name type="scientific">Eumeta variegata</name>
    <name type="common">Bagworm moth</name>
    <name type="synonym">Eumeta japonica</name>
    <dbReference type="NCBI Taxonomy" id="151549"/>
    <lineage>
        <taxon>Eukaryota</taxon>
        <taxon>Metazoa</taxon>
        <taxon>Ecdysozoa</taxon>
        <taxon>Arthropoda</taxon>
        <taxon>Hexapoda</taxon>
        <taxon>Insecta</taxon>
        <taxon>Pterygota</taxon>
        <taxon>Neoptera</taxon>
        <taxon>Endopterygota</taxon>
        <taxon>Lepidoptera</taxon>
        <taxon>Glossata</taxon>
        <taxon>Ditrysia</taxon>
        <taxon>Tineoidea</taxon>
        <taxon>Psychidae</taxon>
        <taxon>Oiketicinae</taxon>
        <taxon>Eumeta</taxon>
    </lineage>
</organism>
<sequence>MGQGFDRRETRARSIPTSTAAEKRGCVEATFSDRQRGLPTVQCPNADDLCYSQHTPFGVVNRGCYNMNSNVNVFVCSCNLCNYISFTEMPYIFSNHQEWAKNVEELSRMIHFRKSIYKRMSCLSCYVNTTNTEQIDNDDNAYCLDGNVIKVPSTECPQDEICGVKSRRGTGYIWRGCLKTPLYNYWYALCDSDDCNNDQIVSLLNM</sequence>
<reference evidence="1 2" key="1">
    <citation type="journal article" date="2019" name="Commun. Biol.">
        <title>The bagworm genome reveals a unique fibroin gene that provides high tensile strength.</title>
        <authorList>
            <person name="Kono N."/>
            <person name="Nakamura H."/>
            <person name="Ohtoshi R."/>
            <person name="Tomita M."/>
            <person name="Numata K."/>
            <person name="Arakawa K."/>
        </authorList>
    </citation>
    <scope>NUCLEOTIDE SEQUENCE [LARGE SCALE GENOMIC DNA]</scope>
</reference>
<dbReference type="AlphaFoldDB" id="A0A4C1TK72"/>
<comment type="caution">
    <text evidence="1">The sequence shown here is derived from an EMBL/GenBank/DDBJ whole genome shotgun (WGS) entry which is preliminary data.</text>
</comment>
<evidence type="ECO:0000313" key="2">
    <source>
        <dbReference type="Proteomes" id="UP000299102"/>
    </source>
</evidence>
<evidence type="ECO:0000313" key="1">
    <source>
        <dbReference type="EMBL" id="GBP14903.1"/>
    </source>
</evidence>